<feature type="domain" description="SGNH hydrolase-type esterase" evidence="2">
    <location>
        <begin position="281"/>
        <end position="423"/>
    </location>
</feature>
<dbReference type="Pfam" id="PF13472">
    <property type="entry name" value="Lipase_GDSL_2"/>
    <property type="match status" value="1"/>
</dbReference>
<dbReference type="Gene3D" id="3.40.50.1110">
    <property type="entry name" value="SGNH hydrolase"/>
    <property type="match status" value="2"/>
</dbReference>
<dbReference type="EMBL" id="JACYFS010000001">
    <property type="protein sequence ID" value="MBD8081785.1"/>
    <property type="molecule type" value="Genomic_DNA"/>
</dbReference>
<feature type="signal peptide" evidence="1">
    <location>
        <begin position="1"/>
        <end position="21"/>
    </location>
</feature>
<dbReference type="PANTHER" id="PTHR30383">
    <property type="entry name" value="THIOESTERASE 1/PROTEASE 1/LYSOPHOSPHOLIPASE L1"/>
    <property type="match status" value="1"/>
</dbReference>
<dbReference type="Proteomes" id="UP000637299">
    <property type="component" value="Unassembled WGS sequence"/>
</dbReference>
<proteinExistence type="predicted"/>
<dbReference type="RefSeq" id="WP_191735506.1">
    <property type="nucleotide sequence ID" value="NZ_JACYFS010000001.1"/>
</dbReference>
<keyword evidence="1" id="KW-0732">Signal</keyword>
<evidence type="ECO:0000256" key="1">
    <source>
        <dbReference type="SAM" id="SignalP"/>
    </source>
</evidence>
<comment type="caution">
    <text evidence="3">The sequence shown here is derived from an EMBL/GenBank/DDBJ whole genome shotgun (WGS) entry which is preliminary data.</text>
</comment>
<dbReference type="InterPro" id="IPR051532">
    <property type="entry name" value="Ester_Hydrolysis_Enzymes"/>
</dbReference>
<evidence type="ECO:0000313" key="3">
    <source>
        <dbReference type="EMBL" id="MBD8081785.1"/>
    </source>
</evidence>
<dbReference type="InterPro" id="IPR036514">
    <property type="entry name" value="SGNH_hydro_sf"/>
</dbReference>
<organism evidence="3 4">
    <name type="scientific">Chryseobacterium caseinilyticum</name>
    <dbReference type="NCBI Taxonomy" id="2771428"/>
    <lineage>
        <taxon>Bacteria</taxon>
        <taxon>Pseudomonadati</taxon>
        <taxon>Bacteroidota</taxon>
        <taxon>Flavobacteriia</taxon>
        <taxon>Flavobacteriales</taxon>
        <taxon>Weeksellaceae</taxon>
        <taxon>Chryseobacterium group</taxon>
        <taxon>Chryseobacterium</taxon>
    </lineage>
</organism>
<dbReference type="SUPFAM" id="SSF52266">
    <property type="entry name" value="SGNH hydrolase"/>
    <property type="match status" value="1"/>
</dbReference>
<gene>
    <name evidence="3" type="ORF">IC610_05020</name>
</gene>
<dbReference type="PANTHER" id="PTHR30383:SF29">
    <property type="entry name" value="SGNH HYDROLASE-TYPE ESTERASE DOMAIN-CONTAINING PROTEIN"/>
    <property type="match status" value="1"/>
</dbReference>
<evidence type="ECO:0000313" key="4">
    <source>
        <dbReference type="Proteomes" id="UP000637299"/>
    </source>
</evidence>
<reference evidence="3 4" key="1">
    <citation type="submission" date="2020-09" db="EMBL/GenBank/DDBJ databases">
        <title>Genome seq and assembly of Chryseobacterium sp.</title>
        <authorList>
            <person name="Chhetri G."/>
        </authorList>
    </citation>
    <scope>NUCLEOTIDE SEQUENCE [LARGE SCALE GENOMIC DNA]</scope>
    <source>
        <strain evidence="3 4">GCR10</strain>
    </source>
</reference>
<evidence type="ECO:0000259" key="2">
    <source>
        <dbReference type="Pfam" id="PF13472"/>
    </source>
</evidence>
<accession>A0ABR8Z915</accession>
<name>A0ABR8Z915_9FLAO</name>
<sequence>MKFSLTILSAAFIAFSLSARAQTIENEMVLKPFFEKLTKNQVTQILFIGDSHIQADHLTGYLRKKFQDQYGNAGRGLVFPYQVANTNGAEDFSSASNQAWETFRLVHEQKLFPEIGVAGFVIGNQEESFLEISFKNPEDSFEKVVIYNNAQMNEGSFSLYNERQPLKDFVQKKTERLNHTASANQTFHEIVSKYNTTTTKLRAMNGEKILKPKEGAVYKVERNFLNYNPDFEQNIDEIGSYKFASSKTEIDFKKPQNVFLIKTNHPDGNTFYGFQFLKNVNKGVVFNTVGVNGATYSDFLKYPLQLQQLSKMKSDILIIALGTNEAFGKVEKEEFQKNVTDVISKFRNENPNLPVLLIGPPDNSPREGRTIEVISWIQESAGQNNVAFFNLFEATGGKGSFKKAQARKEASGDGVHYLKPGYEKQAEAIWKVIKKPAEN</sequence>
<feature type="chain" id="PRO_5045243430" evidence="1">
    <location>
        <begin position="22"/>
        <end position="439"/>
    </location>
</feature>
<protein>
    <submittedName>
        <fullName evidence="3">Peptidoglycan-binding protein</fullName>
    </submittedName>
</protein>
<keyword evidence="4" id="KW-1185">Reference proteome</keyword>
<dbReference type="InterPro" id="IPR013830">
    <property type="entry name" value="SGNH_hydro"/>
</dbReference>